<evidence type="ECO:0000313" key="2">
    <source>
        <dbReference type="EMBL" id="CAG6647045.1"/>
    </source>
</evidence>
<feature type="compositionally biased region" description="Basic and acidic residues" evidence="1">
    <location>
        <begin position="260"/>
        <end position="271"/>
    </location>
</feature>
<dbReference type="AlphaFoldDB" id="A0A8D8W6R8"/>
<sequence length="271" mass="29889">MKVVKFDPNTPEGQQLAQSYLQGQQPQSAAYQSQTSSQDVTLDPVILNDSSYNRYLPLKVNGASFPLPNSPLLHNRRITSVVVLAPVDYDSVEHDPSRAGSADSASPGTHDHRDGKAVQVAGVRFVSGNILNELIKNPTEGNYRHWLGAEKQFPVSKQSIVLLVTNPTNGPEHAPSKETVTKEVFMYDFNTDNISELKGDLSETFLQVAESNASSDELENIYQHETQHNTPSAAATPSQTNRDLNKRHEDTTPSITDSLSQKKHDVIKRQS</sequence>
<feature type="region of interest" description="Disordered" evidence="1">
    <location>
        <begin position="226"/>
        <end position="271"/>
    </location>
</feature>
<dbReference type="EMBL" id="HBUF01145057">
    <property type="protein sequence ID" value="CAG6647045.1"/>
    <property type="molecule type" value="Transcribed_RNA"/>
</dbReference>
<feature type="compositionally biased region" description="Polar residues" evidence="1">
    <location>
        <begin position="228"/>
        <end position="242"/>
    </location>
</feature>
<reference evidence="2" key="1">
    <citation type="submission" date="2021-05" db="EMBL/GenBank/DDBJ databases">
        <authorList>
            <person name="Alioto T."/>
            <person name="Alioto T."/>
            <person name="Gomez Garrido J."/>
        </authorList>
    </citation>
    <scope>NUCLEOTIDE SEQUENCE</scope>
</reference>
<name>A0A8D8W6R8_9HEMI</name>
<organism evidence="2">
    <name type="scientific">Cacopsylla melanoneura</name>
    <dbReference type="NCBI Taxonomy" id="428564"/>
    <lineage>
        <taxon>Eukaryota</taxon>
        <taxon>Metazoa</taxon>
        <taxon>Ecdysozoa</taxon>
        <taxon>Arthropoda</taxon>
        <taxon>Hexapoda</taxon>
        <taxon>Insecta</taxon>
        <taxon>Pterygota</taxon>
        <taxon>Neoptera</taxon>
        <taxon>Paraneoptera</taxon>
        <taxon>Hemiptera</taxon>
        <taxon>Sternorrhyncha</taxon>
        <taxon>Psylloidea</taxon>
        <taxon>Psyllidae</taxon>
        <taxon>Psyllinae</taxon>
        <taxon>Cacopsylla</taxon>
    </lineage>
</organism>
<evidence type="ECO:0000256" key="1">
    <source>
        <dbReference type="SAM" id="MobiDB-lite"/>
    </source>
</evidence>
<accession>A0A8D8W6R8</accession>
<feature type="region of interest" description="Disordered" evidence="1">
    <location>
        <begin position="20"/>
        <end position="39"/>
    </location>
</feature>
<feature type="compositionally biased region" description="Low complexity" evidence="1">
    <location>
        <begin position="20"/>
        <end position="38"/>
    </location>
</feature>
<feature type="region of interest" description="Disordered" evidence="1">
    <location>
        <begin position="92"/>
        <end position="115"/>
    </location>
</feature>
<protein>
    <submittedName>
        <fullName evidence="2">Uncharacterized protein</fullName>
    </submittedName>
</protein>
<proteinExistence type="predicted"/>